<evidence type="ECO:0000259" key="15">
    <source>
        <dbReference type="PROSITE" id="PS51068"/>
    </source>
</evidence>
<comment type="similarity">
    <text evidence="1">Belongs to the FPG family.</text>
</comment>
<evidence type="ECO:0000256" key="6">
    <source>
        <dbReference type="ARBA" id="ARBA00022801"/>
    </source>
</evidence>
<keyword evidence="7" id="KW-0862">Zinc</keyword>
<dbReference type="Pfam" id="PF01149">
    <property type="entry name" value="Fapy_DNA_glyco"/>
    <property type="match status" value="1"/>
</dbReference>
<evidence type="ECO:0000313" key="16">
    <source>
        <dbReference type="EMBL" id="MFE4107570.1"/>
    </source>
</evidence>
<evidence type="ECO:0000256" key="5">
    <source>
        <dbReference type="ARBA" id="ARBA00022771"/>
    </source>
</evidence>
<dbReference type="EMBL" id="JBHZOL010000088">
    <property type="protein sequence ID" value="MFE4107570.1"/>
    <property type="molecule type" value="Genomic_DNA"/>
</dbReference>
<keyword evidence="6" id="KW-0378">Hydrolase</keyword>
<gene>
    <name evidence="16" type="primary">nei</name>
    <name evidence="16" type="ORF">ACFVKH_14855</name>
</gene>
<dbReference type="PANTHER" id="PTHR42697:SF1">
    <property type="entry name" value="ENDONUCLEASE 8"/>
    <property type="match status" value="1"/>
</dbReference>
<dbReference type="NCBIfam" id="NF007763">
    <property type="entry name" value="PRK10445.1"/>
    <property type="match status" value="1"/>
</dbReference>
<dbReference type="PROSITE" id="PS51066">
    <property type="entry name" value="ZF_FPG_2"/>
    <property type="match status" value="1"/>
</dbReference>
<dbReference type="InterPro" id="IPR015886">
    <property type="entry name" value="H2TH_FPG"/>
</dbReference>
<feature type="domain" description="FPG-type" evidence="14">
    <location>
        <begin position="238"/>
        <end position="272"/>
    </location>
</feature>
<dbReference type="SMART" id="SM00898">
    <property type="entry name" value="Fapy_DNA_glyco"/>
    <property type="match status" value="1"/>
</dbReference>
<dbReference type="Pfam" id="PF06831">
    <property type="entry name" value="H2TH"/>
    <property type="match status" value="1"/>
</dbReference>
<keyword evidence="4" id="KW-0227">DNA damage</keyword>
<dbReference type="GO" id="GO:0140078">
    <property type="term" value="F:class I DNA-(apurinic or apyrimidinic site) endonuclease activity"/>
    <property type="evidence" value="ECO:0007669"/>
    <property type="project" value="UniProtKB-EC"/>
</dbReference>
<evidence type="ECO:0000256" key="1">
    <source>
        <dbReference type="ARBA" id="ARBA00009409"/>
    </source>
</evidence>
<dbReference type="Gene3D" id="3.20.190.10">
    <property type="entry name" value="MutM-like, N-terminal"/>
    <property type="match status" value="1"/>
</dbReference>
<dbReference type="SUPFAM" id="SSF46946">
    <property type="entry name" value="S13-like H2TH domain"/>
    <property type="match status" value="1"/>
</dbReference>
<accession>A0ABW6IH88</accession>
<keyword evidence="10 16" id="KW-0456">Lyase</keyword>
<dbReference type="InterPro" id="IPR000214">
    <property type="entry name" value="Znf_DNA_glyclase/AP_lyase"/>
</dbReference>
<evidence type="ECO:0000256" key="7">
    <source>
        <dbReference type="ARBA" id="ARBA00022833"/>
    </source>
</evidence>
<feature type="domain" description="Formamidopyrimidine-DNA glycosylase catalytic" evidence="15">
    <location>
        <begin position="2"/>
        <end position="101"/>
    </location>
</feature>
<dbReference type="InterPro" id="IPR035937">
    <property type="entry name" value="FPG_N"/>
</dbReference>
<dbReference type="EC" id="4.2.99.18" evidence="2"/>
<dbReference type="InterPro" id="IPR012319">
    <property type="entry name" value="FPG_cat"/>
</dbReference>
<keyword evidence="3" id="KW-0479">Metal-binding</keyword>
<keyword evidence="16" id="KW-0540">Nuclease</keyword>
<evidence type="ECO:0000313" key="17">
    <source>
        <dbReference type="Proteomes" id="UP001600165"/>
    </source>
</evidence>
<evidence type="ECO:0000256" key="9">
    <source>
        <dbReference type="ARBA" id="ARBA00023204"/>
    </source>
</evidence>
<keyword evidence="11" id="KW-0511">Multifunctional enzyme</keyword>
<keyword evidence="16" id="KW-0255">Endonuclease</keyword>
<keyword evidence="12" id="KW-0326">Glycosidase</keyword>
<evidence type="ECO:0000256" key="3">
    <source>
        <dbReference type="ARBA" id="ARBA00022723"/>
    </source>
</evidence>
<evidence type="ECO:0000256" key="12">
    <source>
        <dbReference type="ARBA" id="ARBA00023295"/>
    </source>
</evidence>
<sequence length="276" mass="31556">MPEGPEIRRAADKIAQAIAHQPMKAVFFAFAQLKPYEADLARYQVEAVETYGKAMLIRFSNQLNIYSHNQLYGKWFVRPAHSYPETNRQLRLALHTAKKSALLYSASDIEVLHNKEISAHPFIQRIGLDVLRPEATPAAVLARVQTQPFYRRQFKSLLLDQQFLAGIGNYLRSEILYVAGIHPTQRPLECTPEQLQKFATAAIALPYQSYRYHGITNDLDLANQLKAAGYARKDYRHWVFGRQGKPCFQCDRQIIKDSAGGRRYYYCPSCQGSQAE</sequence>
<dbReference type="Proteomes" id="UP001600165">
    <property type="component" value="Unassembled WGS sequence"/>
</dbReference>
<keyword evidence="17" id="KW-1185">Reference proteome</keyword>
<dbReference type="Gene3D" id="1.10.8.50">
    <property type="match status" value="1"/>
</dbReference>
<keyword evidence="5 13" id="KW-0863">Zinc-finger</keyword>
<dbReference type="InterPro" id="IPR010979">
    <property type="entry name" value="Ribosomal_uS13-like_H2TH"/>
</dbReference>
<name>A0ABW6IH88_9CYAN</name>
<evidence type="ECO:0000256" key="13">
    <source>
        <dbReference type="PROSITE-ProRule" id="PRU00391"/>
    </source>
</evidence>
<dbReference type="PANTHER" id="PTHR42697">
    <property type="entry name" value="ENDONUCLEASE 8"/>
    <property type="match status" value="1"/>
</dbReference>
<evidence type="ECO:0000259" key="14">
    <source>
        <dbReference type="PROSITE" id="PS51066"/>
    </source>
</evidence>
<organism evidence="16 17">
    <name type="scientific">Almyronema epifaneia S1</name>
    <dbReference type="NCBI Taxonomy" id="2991925"/>
    <lineage>
        <taxon>Bacteria</taxon>
        <taxon>Bacillati</taxon>
        <taxon>Cyanobacteriota</taxon>
        <taxon>Cyanophyceae</taxon>
        <taxon>Nodosilineales</taxon>
        <taxon>Nodosilineaceae</taxon>
        <taxon>Almyronema</taxon>
        <taxon>Almyronema epifaneia</taxon>
    </lineage>
</organism>
<proteinExistence type="inferred from homology"/>
<evidence type="ECO:0000256" key="10">
    <source>
        <dbReference type="ARBA" id="ARBA00023239"/>
    </source>
</evidence>
<dbReference type="PROSITE" id="PS51068">
    <property type="entry name" value="FPG_CAT"/>
    <property type="match status" value="1"/>
</dbReference>
<dbReference type="SMART" id="SM01232">
    <property type="entry name" value="H2TH"/>
    <property type="match status" value="1"/>
</dbReference>
<reference evidence="16 17" key="1">
    <citation type="submission" date="2024-10" db="EMBL/GenBank/DDBJ databases">
        <authorList>
            <person name="Ratan Roy A."/>
            <person name="Morales Sandoval P.H."/>
            <person name="De Los Santos Villalobos S."/>
            <person name="Chakraborty S."/>
            <person name="Mukherjee J."/>
        </authorList>
    </citation>
    <scope>NUCLEOTIDE SEQUENCE [LARGE SCALE GENOMIC DNA]</scope>
    <source>
        <strain evidence="16 17">S1</strain>
    </source>
</reference>
<comment type="caution">
    <text evidence="16">The sequence shown here is derived from an EMBL/GenBank/DDBJ whole genome shotgun (WGS) entry which is preliminary data.</text>
</comment>
<protein>
    <recommendedName>
        <fullName evidence="2">DNA-(apurinic or apyrimidinic site) lyase</fullName>
        <ecNumber evidence="2">4.2.99.18</ecNumber>
    </recommendedName>
</protein>
<dbReference type="SUPFAM" id="SSF81624">
    <property type="entry name" value="N-terminal domain of MutM-like DNA repair proteins"/>
    <property type="match status" value="1"/>
</dbReference>
<evidence type="ECO:0000256" key="2">
    <source>
        <dbReference type="ARBA" id="ARBA00012720"/>
    </source>
</evidence>
<evidence type="ECO:0000256" key="8">
    <source>
        <dbReference type="ARBA" id="ARBA00023125"/>
    </source>
</evidence>
<evidence type="ECO:0000256" key="11">
    <source>
        <dbReference type="ARBA" id="ARBA00023268"/>
    </source>
</evidence>
<keyword evidence="8" id="KW-0238">DNA-binding</keyword>
<dbReference type="SUPFAM" id="SSF57716">
    <property type="entry name" value="Glucocorticoid receptor-like (DNA-binding domain)"/>
    <property type="match status" value="1"/>
</dbReference>
<evidence type="ECO:0000256" key="4">
    <source>
        <dbReference type="ARBA" id="ARBA00022763"/>
    </source>
</evidence>
<dbReference type="RefSeq" id="WP_377966412.1">
    <property type="nucleotide sequence ID" value="NZ_JBHZOL010000088.1"/>
</dbReference>
<keyword evidence="9" id="KW-0234">DNA repair</keyword>